<protein>
    <submittedName>
        <fullName evidence="1">Uncharacterized protein</fullName>
    </submittedName>
</protein>
<organism evidence="1 2">
    <name type="scientific">Clonostachys rosea f. rosea IK726</name>
    <dbReference type="NCBI Taxonomy" id="1349383"/>
    <lineage>
        <taxon>Eukaryota</taxon>
        <taxon>Fungi</taxon>
        <taxon>Dikarya</taxon>
        <taxon>Ascomycota</taxon>
        <taxon>Pezizomycotina</taxon>
        <taxon>Sordariomycetes</taxon>
        <taxon>Hypocreomycetidae</taxon>
        <taxon>Hypocreales</taxon>
        <taxon>Bionectriaceae</taxon>
        <taxon>Clonostachys</taxon>
    </lineage>
</organism>
<evidence type="ECO:0000313" key="2">
    <source>
        <dbReference type="Proteomes" id="UP000836387"/>
    </source>
</evidence>
<gene>
    <name evidence="1" type="ORF">CRV2_00017753</name>
</gene>
<evidence type="ECO:0000313" key="1">
    <source>
        <dbReference type="EMBL" id="CAG9952500.1"/>
    </source>
</evidence>
<sequence>MCQCPVLLFFCWCSLEGRGYINVSSPPRWLALPALPRARMQECWYTAVALIVAIIPYVAYAVIGHVGNAGDSATESVSLIMNETAHRRRADIERVTAVW</sequence>
<dbReference type="Proteomes" id="UP000836387">
    <property type="component" value="Unassembled WGS sequence"/>
</dbReference>
<keyword evidence="2" id="KW-1185">Reference proteome</keyword>
<reference evidence="1" key="2">
    <citation type="submission" date="2021-10" db="EMBL/GenBank/DDBJ databases">
        <authorList>
            <person name="Piombo E."/>
        </authorList>
    </citation>
    <scope>NUCLEOTIDE SEQUENCE</scope>
</reference>
<name>A0ACA9UGL8_BIOOC</name>
<accession>A0ACA9UGL8</accession>
<proteinExistence type="predicted"/>
<comment type="caution">
    <text evidence="1">The sequence shown here is derived from an EMBL/GenBank/DDBJ whole genome shotgun (WGS) entry which is preliminary data.</text>
</comment>
<reference evidence="1" key="1">
    <citation type="submission" date="2020-04" db="EMBL/GenBank/DDBJ databases">
        <authorList>
            <person name="Broberg M."/>
        </authorList>
    </citation>
    <scope>NUCLEOTIDE SEQUENCE</scope>
</reference>
<dbReference type="EMBL" id="CADEHS020000494">
    <property type="protein sequence ID" value="CAG9952500.1"/>
    <property type="molecule type" value="Genomic_DNA"/>
</dbReference>